<dbReference type="PANTHER" id="PTHR33748:SF5">
    <property type="entry name" value="GROUND-LIKE DOMAIN-CONTAINING PROTEIN"/>
    <property type="match status" value="1"/>
</dbReference>
<keyword evidence="3" id="KW-1185">Reference proteome</keyword>
<proteinExistence type="predicted"/>
<dbReference type="EMBL" id="CDMY01000390">
    <property type="protein sequence ID" value="CEM08975.1"/>
    <property type="molecule type" value="Genomic_DNA"/>
</dbReference>
<name>A0A0G4F9M8_VITBC</name>
<protein>
    <recommendedName>
        <fullName evidence="4">Methyltransferase-like protein 4</fullName>
    </recommendedName>
</protein>
<dbReference type="STRING" id="1169540.A0A0G4F9M8"/>
<dbReference type="PANTHER" id="PTHR33748">
    <property type="entry name" value="PROTEIN CBG04600"/>
    <property type="match status" value="1"/>
</dbReference>
<sequence>MPFLRAYWVTSVSTVLLHERDPAPGHPSHLAKAADADLPAEDDEREWSQQRLHELIEKELAVLQQWLQTGSAEGPGPASAPASDSARKRPLPEDDNHSPDLAAACRQWSPPALHPLILSPSHSATPLEIGQLVDRLVVNSSDAAVSLQLTHRDGGQGVYSVPERSAFMLTCLTAAGDQQGGDPWQRLGSIRPREGFRFVLMDPPWRCHSVKRSKAYQRPGQEELYSILRCQPYSTFFPCPDRGLLAVWVTNNPAFEAFVTRELIRQVMLRVVWVKVDFTNGLKLTSPFKSPHRKPYEQLIIGRPCAPSAEHQRGKVRLVWSSKRQHSRKPPPDVLWRHVIGPALGFGGGNGEGMISGPFDMMEIFARELRPGWVCVGDEVLKEWSLSTYPSPFLDPTSCNRGEAAEAGETIWLCDPDGWLTDDEANDVDTRLLKFRLETQHACGSLGKTFYQLAIALMAKLPYSLAKDKKRAKHDERTELNTYANSFAEKLLVTYGIGHKQCHDGILLLYSVQDHMAGESTHRHTDACMAMVKRRIDA</sequence>
<evidence type="ECO:0008006" key="4">
    <source>
        <dbReference type="Google" id="ProtNLM"/>
    </source>
</evidence>
<dbReference type="AlphaFoldDB" id="A0A0G4F9M8"/>
<dbReference type="InterPro" id="IPR007757">
    <property type="entry name" value="MT-A70-like"/>
</dbReference>
<evidence type="ECO:0000313" key="2">
    <source>
        <dbReference type="EMBL" id="CEM08975.1"/>
    </source>
</evidence>
<dbReference type="InterPro" id="IPR033438">
    <property type="entry name" value="MOLO1"/>
</dbReference>
<dbReference type="Pfam" id="PF05063">
    <property type="entry name" value="MT-A70"/>
    <property type="match status" value="1"/>
</dbReference>
<feature type="compositionally biased region" description="Basic and acidic residues" evidence="1">
    <location>
        <begin position="85"/>
        <end position="98"/>
    </location>
</feature>
<dbReference type="VEuPathDB" id="CryptoDB:Vbra_21243"/>
<organism evidence="2 3">
    <name type="scientific">Vitrella brassicaformis (strain CCMP3155)</name>
    <dbReference type="NCBI Taxonomy" id="1169540"/>
    <lineage>
        <taxon>Eukaryota</taxon>
        <taxon>Sar</taxon>
        <taxon>Alveolata</taxon>
        <taxon>Colpodellida</taxon>
        <taxon>Vitrellaceae</taxon>
        <taxon>Vitrella</taxon>
    </lineage>
</organism>
<evidence type="ECO:0000313" key="3">
    <source>
        <dbReference type="Proteomes" id="UP000041254"/>
    </source>
</evidence>
<feature type="compositionally biased region" description="Low complexity" evidence="1">
    <location>
        <begin position="70"/>
        <end position="84"/>
    </location>
</feature>
<dbReference type="Pfam" id="PF17175">
    <property type="entry name" value="MOLO1"/>
    <property type="match status" value="1"/>
</dbReference>
<reference evidence="2 3" key="1">
    <citation type="submission" date="2014-11" db="EMBL/GenBank/DDBJ databases">
        <authorList>
            <person name="Zhu J."/>
            <person name="Qi W."/>
            <person name="Song R."/>
        </authorList>
    </citation>
    <scope>NUCLEOTIDE SEQUENCE [LARGE SCALE GENOMIC DNA]</scope>
</reference>
<feature type="region of interest" description="Disordered" evidence="1">
    <location>
        <begin position="20"/>
        <end position="48"/>
    </location>
</feature>
<dbReference type="InParanoid" id="A0A0G4F9M8"/>
<accession>A0A0G4F9M8</accession>
<dbReference type="Proteomes" id="UP000041254">
    <property type="component" value="Unassembled WGS sequence"/>
</dbReference>
<dbReference type="Gene3D" id="3.10.310.50">
    <property type="match status" value="1"/>
</dbReference>
<feature type="region of interest" description="Disordered" evidence="1">
    <location>
        <begin position="70"/>
        <end position="102"/>
    </location>
</feature>
<gene>
    <name evidence="2" type="ORF">Vbra_21243</name>
</gene>
<evidence type="ECO:0000256" key="1">
    <source>
        <dbReference type="SAM" id="MobiDB-lite"/>
    </source>
</evidence>
<dbReference type="OrthoDB" id="61116at2759"/>
<dbReference type="GO" id="GO:0005892">
    <property type="term" value="C:acetylcholine-gated channel complex"/>
    <property type="evidence" value="ECO:0007669"/>
    <property type="project" value="InterPro"/>
</dbReference>